<dbReference type="Proteomes" id="UP000015103">
    <property type="component" value="Unassembled WGS sequence"/>
</dbReference>
<dbReference type="Gene3D" id="3.80.10.10">
    <property type="entry name" value="Ribonuclease Inhibitor"/>
    <property type="match status" value="1"/>
</dbReference>
<dbReference type="STRING" id="13249.T1HLZ2"/>
<name>T1HLZ2_RHOPR</name>
<dbReference type="AlphaFoldDB" id="T1HLZ2"/>
<dbReference type="HOGENOM" id="CLU_356544_0_0_1"/>
<organism evidence="1 2">
    <name type="scientific">Rhodnius prolixus</name>
    <name type="common">Triatomid bug</name>
    <dbReference type="NCBI Taxonomy" id="13249"/>
    <lineage>
        <taxon>Eukaryota</taxon>
        <taxon>Metazoa</taxon>
        <taxon>Ecdysozoa</taxon>
        <taxon>Arthropoda</taxon>
        <taxon>Hexapoda</taxon>
        <taxon>Insecta</taxon>
        <taxon>Pterygota</taxon>
        <taxon>Neoptera</taxon>
        <taxon>Paraneoptera</taxon>
        <taxon>Hemiptera</taxon>
        <taxon>Heteroptera</taxon>
        <taxon>Panheteroptera</taxon>
        <taxon>Cimicomorpha</taxon>
        <taxon>Reduviidae</taxon>
        <taxon>Triatominae</taxon>
        <taxon>Rhodnius</taxon>
    </lineage>
</organism>
<dbReference type="EMBL" id="ACPB03010410">
    <property type="status" value="NOT_ANNOTATED_CDS"/>
    <property type="molecule type" value="Genomic_DNA"/>
</dbReference>
<dbReference type="OMA" id="RRGVCPK"/>
<evidence type="ECO:0000313" key="1">
    <source>
        <dbReference type="EnsemblMetazoa" id="RPRC005066-PA"/>
    </source>
</evidence>
<dbReference type="eggNOG" id="ENOG502QW2Z">
    <property type="taxonomic scope" value="Eukaryota"/>
</dbReference>
<proteinExistence type="predicted"/>
<accession>T1HLZ2</accession>
<reference evidence="1" key="1">
    <citation type="submission" date="2015-05" db="UniProtKB">
        <authorList>
            <consortium name="EnsemblMetazoa"/>
        </authorList>
    </citation>
    <scope>IDENTIFICATION</scope>
</reference>
<evidence type="ECO:0000313" key="2">
    <source>
        <dbReference type="Proteomes" id="UP000015103"/>
    </source>
</evidence>
<dbReference type="SUPFAM" id="SSF51126">
    <property type="entry name" value="Pectin lyase-like"/>
    <property type="match status" value="1"/>
</dbReference>
<dbReference type="InterPro" id="IPR032675">
    <property type="entry name" value="LRR_dom_sf"/>
</dbReference>
<dbReference type="VEuPathDB" id="VectorBase:RPRC005066"/>
<dbReference type="InParanoid" id="T1HLZ2"/>
<dbReference type="InterPro" id="IPR011050">
    <property type="entry name" value="Pectin_lyase_fold/virulence"/>
</dbReference>
<sequence>QSVEISGGRELRFSTEVFSRHPLLEEVKIIRVPKIFVREHSFANMTSDKLVRFEFTDGNSLILEGLSWKNVASPISALVARIDQVIIQAQAFYWLKDITIKDVAKLELLEKAFQLEKPMESTVITLERVRIENLAYGTFQSLVSEVQLLNSDVKRIKPDAFNAIFINKVLIDNTTLHRIEAGAFSHKTLIKKFTMSHVRVHELCAGGFHNAFSEMTITHSRLGVVHSTGMNVTVASATLVSNIFSKVHRNGISFTQWTSLSLVNNTFRSVDSEAETVDLSSIQHSQHSLIRSPEFNFTGNCLYEIADSAFDFSLGEDFNIVIDNNFFFFKCHCDMSGPVGAIMAGNEPLVFETGYCSIDRTLSKCFHLPEGFIKMWNFTEQICLANERILCEEVQRDAAAIVPPRSIGNDVISGDILSALVALSALIIITLTGFMWICRKGYCTKARRLLLPSTNSLVEHISRMFSNDGVTPAGSISRLSVHEYAELQRKMEEAKIDDEGGHSAVDDVPLEDKATQTLPEELTQELLQSLKEKLNDPENYSEARDMIEHLYDLIKVEENCNRNYRESSSINVEDLEREENVYDVIRPKRYSPPKSKKDVVSIGTRAPSPDKLLPYAKHGICAGSTTMVADYMEPKDRKLHTYSELPHRPDLLQPAMANSTSTTTIAEYNEPTDTKVHLYTELPANIRLANRPLPAQPISSAARS</sequence>
<dbReference type="EnsemblMetazoa" id="RPRC005066-RA">
    <property type="protein sequence ID" value="RPRC005066-PA"/>
    <property type="gene ID" value="RPRC005066"/>
</dbReference>
<protein>
    <submittedName>
        <fullName evidence="1">Uncharacterized protein</fullName>
    </submittedName>
</protein>
<keyword evidence="2" id="KW-1185">Reference proteome</keyword>